<dbReference type="Pfam" id="PF04357">
    <property type="entry name" value="TamB"/>
    <property type="match status" value="1"/>
</dbReference>
<proteinExistence type="predicted"/>
<evidence type="ECO:0000256" key="3">
    <source>
        <dbReference type="ARBA" id="ARBA00022989"/>
    </source>
</evidence>
<keyword evidence="2" id="KW-0812">Transmembrane</keyword>
<evidence type="ECO:0000313" key="7">
    <source>
        <dbReference type="Proteomes" id="UP001163739"/>
    </source>
</evidence>
<dbReference type="Proteomes" id="UP001163739">
    <property type="component" value="Chromosome"/>
</dbReference>
<protein>
    <submittedName>
        <fullName evidence="6">Translocation/assembly module TamB domain-containing protein</fullName>
    </submittedName>
</protein>
<accession>A0ABY6N3C1</accession>
<dbReference type="EMBL" id="CP100390">
    <property type="protein sequence ID" value="UZE96484.1"/>
    <property type="molecule type" value="Genomic_DNA"/>
</dbReference>
<organism evidence="6 7">
    <name type="scientific">Alkalimarinus alittae</name>
    <dbReference type="NCBI Taxonomy" id="2961619"/>
    <lineage>
        <taxon>Bacteria</taxon>
        <taxon>Pseudomonadati</taxon>
        <taxon>Pseudomonadota</taxon>
        <taxon>Gammaproteobacteria</taxon>
        <taxon>Alteromonadales</taxon>
        <taxon>Alteromonadaceae</taxon>
        <taxon>Alkalimarinus</taxon>
    </lineage>
</organism>
<name>A0ABY6N3C1_9ALTE</name>
<evidence type="ECO:0000259" key="5">
    <source>
        <dbReference type="Pfam" id="PF04357"/>
    </source>
</evidence>
<dbReference type="PANTHER" id="PTHR36985:SF1">
    <property type="entry name" value="TRANSLOCATION AND ASSEMBLY MODULE SUBUNIT TAMB"/>
    <property type="match status" value="1"/>
</dbReference>
<dbReference type="RefSeq" id="WP_265047969.1">
    <property type="nucleotide sequence ID" value="NZ_CP100390.1"/>
</dbReference>
<keyword evidence="7" id="KW-1185">Reference proteome</keyword>
<sequence length="1211" mass="132766">MRLLIFVPLVLTFIIIAWLLATKEGTQFIANLASNQLAELHLVGVDGYVLGELTVDELQWNQSAVEVSAHNVSVNWGPLCLLQQNICLDQLSADELVVNLLPVTEAEEETSDGSLPSIVMPVGIITDRADIQTFHLRLSGQTHTITDLQFTGQWVDSLLALPKVAANYEGLSLDGEGEMDFSTPWVSQFKGIAVYDLPSTVSQQPLKFDFELSGVQLAFDIKGALTGEWPVQLSSTLSFDDPRFPLTLKFEAPTSWQLPVESAQTNVKAPQIDIKQFTANIGLRDLTVQAKSKLKTAYWSELDLLIDGQWLKDRLIFKQMQLNSKEGNVSLQGAFTHTAPMPFNLKISTQQLALHQVMLPNAKEAKPILPYPAIIDSDWFIKGNAGGSAIDITFNLERLKGRVNQYPLAGAAVFNYTRDRDGGMLRVNELMVSSGVNQLSASGALSAAGDRFDNIEMHFSLPEPQQWLSDLSGSLEGAISVDGLIDKLDIHGELTTEKLRYGDLSVGSIETVFDIAQSGIAESRLTLSAEDLRVGNTHITSSDWQLRGDLKGSAVKGDVVLPEMGKATVDCHVSWDVLMPETPTAATIKGDIESVCGALSWQSEVFPYSLFTPRNTQPIAINWNIDERSLVVKPFCLADEDTEICNHQDALWDPVNGYSLWVTTNNVPVMPLLDRWNKEAKEADQLTHLALQGDLNGVAKISQKPGNPVDADVAINIPLLDVWLGKSKKPVGDSASKNPLKEDEAVPLHIAFEPLSLTSVLRDENLTVNAHFSSPQLGDVTSQLTLTDIVKQRLLSGDINLNQLDIAFLQDILPSVERMSGLFSSQVMVSGTLKKPELSGRFSFSDGAFKSGYLPETIDQIVVDGVFSQYQLSYEGGFSSQGGRASLDGHLNWQDDWILNTSLSSEAFDITPRSGVSLTIKPEITLLLTEGFADVSGTFEIPHARIKIDALPESATSVSTDARIIGEDKVSADNQWRYKAKIELVLGNDVHFRGFGVNTYLTGRLLLRQQSGGELGGKGEINTDNGFYTIFGQRLTVKEGRFIFNGPVDRPDLQLDATRDIPGSTVNVGVKVTGPANEPEILFYSQPVMNETSVIHYLLTGRAPDQKSNNADLLNNMMLSAGIFGSSELTEKWANKVGVTDLQISTQSDDEGTSLEVSGYISPDIYLKYGASLYDEAKTVTMRYRLRPNLFLEAAGGFNSSLDVIYSFEYR</sequence>
<gene>
    <name evidence="6" type="ORF">NKI27_01675</name>
</gene>
<dbReference type="InterPro" id="IPR007452">
    <property type="entry name" value="TamB_C"/>
</dbReference>
<evidence type="ECO:0000313" key="6">
    <source>
        <dbReference type="EMBL" id="UZE96484.1"/>
    </source>
</evidence>
<keyword evidence="3" id="KW-1133">Transmembrane helix</keyword>
<comment type="subcellular location">
    <subcellularLocation>
        <location evidence="1">Membrane</location>
        <topology evidence="1">Single-pass membrane protein</topology>
    </subcellularLocation>
</comment>
<evidence type="ECO:0000256" key="4">
    <source>
        <dbReference type="ARBA" id="ARBA00023136"/>
    </source>
</evidence>
<reference evidence="6" key="1">
    <citation type="submission" date="2022-06" db="EMBL/GenBank/DDBJ databases">
        <title>Alkalimarinus sp. nov., isolated from gut of a Alitta virens.</title>
        <authorList>
            <person name="Yang A.I."/>
            <person name="Shin N.-R."/>
        </authorList>
    </citation>
    <scope>NUCLEOTIDE SEQUENCE</scope>
    <source>
        <strain evidence="6">A2M4</strain>
    </source>
</reference>
<evidence type="ECO:0000256" key="2">
    <source>
        <dbReference type="ARBA" id="ARBA00022692"/>
    </source>
</evidence>
<dbReference type="PANTHER" id="PTHR36985">
    <property type="entry name" value="TRANSLOCATION AND ASSEMBLY MODULE SUBUNIT TAMB"/>
    <property type="match status" value="1"/>
</dbReference>
<evidence type="ECO:0000256" key="1">
    <source>
        <dbReference type="ARBA" id="ARBA00004167"/>
    </source>
</evidence>
<keyword evidence="4" id="KW-0472">Membrane</keyword>
<feature type="domain" description="Translocation and assembly module TamB C-terminal" evidence="5">
    <location>
        <begin position="880"/>
        <end position="1210"/>
    </location>
</feature>